<evidence type="ECO:0000256" key="5">
    <source>
        <dbReference type="ARBA" id="ARBA00022982"/>
    </source>
</evidence>
<protein>
    <recommendedName>
        <fullName evidence="8">Ion-translocating oxidoreductase complex subunit E</fullName>
        <ecNumber evidence="8">7.-.-.-</ecNumber>
    </recommendedName>
    <alternativeName>
        <fullName evidence="8">Rnf electron transport complex subunit E</fullName>
    </alternativeName>
</protein>
<keyword evidence="8" id="KW-1003">Cell membrane</keyword>
<dbReference type="AlphaFoldDB" id="A0A557SIS3"/>
<dbReference type="PANTHER" id="PTHR30586">
    <property type="entry name" value="ELECTRON TRANSPORT COMPLEX PROTEIN RNFE"/>
    <property type="match status" value="1"/>
</dbReference>
<dbReference type="HAMAP" id="MF_00478">
    <property type="entry name" value="RsxE_RnfE"/>
    <property type="match status" value="1"/>
</dbReference>
<feature type="transmembrane region" description="Helical" evidence="8">
    <location>
        <begin position="44"/>
        <end position="64"/>
    </location>
</feature>
<comment type="subunit">
    <text evidence="8">The complex is composed of six subunits: RnfA, RnfB, RnfC, RnfD, RnfE and RnfG.</text>
</comment>
<organism evidence="9 10">
    <name type="scientific">Denitromonas halophila</name>
    <dbReference type="NCBI Taxonomy" id="1629404"/>
    <lineage>
        <taxon>Bacteria</taxon>
        <taxon>Pseudomonadati</taxon>
        <taxon>Pseudomonadota</taxon>
        <taxon>Betaproteobacteria</taxon>
        <taxon>Rhodocyclales</taxon>
        <taxon>Zoogloeaceae</taxon>
        <taxon>Denitromonas</taxon>
    </lineage>
</organism>
<proteinExistence type="inferred from homology"/>
<dbReference type="Pfam" id="PF02508">
    <property type="entry name" value="Rnf-Nqr"/>
    <property type="match status" value="1"/>
</dbReference>
<dbReference type="NCBIfam" id="TIGR01948">
    <property type="entry name" value="rnfE"/>
    <property type="match status" value="1"/>
</dbReference>
<dbReference type="GO" id="GO:0012505">
    <property type="term" value="C:endomembrane system"/>
    <property type="evidence" value="ECO:0007669"/>
    <property type="project" value="UniProtKB-SubCell"/>
</dbReference>
<dbReference type="EMBL" id="VMNI01000007">
    <property type="protein sequence ID" value="TVO77327.1"/>
    <property type="molecule type" value="Genomic_DNA"/>
</dbReference>
<dbReference type="GO" id="GO:0005886">
    <property type="term" value="C:plasma membrane"/>
    <property type="evidence" value="ECO:0007669"/>
    <property type="project" value="UniProtKB-SubCell"/>
</dbReference>
<dbReference type="InterPro" id="IPR010968">
    <property type="entry name" value="RnfE"/>
</dbReference>
<comment type="caution">
    <text evidence="9">The sequence shown here is derived from an EMBL/GenBank/DDBJ whole genome shotgun (WGS) entry which is preliminary data.</text>
</comment>
<comment type="subcellular location">
    <subcellularLocation>
        <location evidence="8">Cell inner membrane</location>
        <topology evidence="8">Multi-pass membrane protein</topology>
    </subcellularLocation>
    <subcellularLocation>
        <location evidence="1">Endomembrane system</location>
        <topology evidence="1">Multi-pass membrane protein</topology>
    </subcellularLocation>
</comment>
<keyword evidence="5 8" id="KW-0249">Electron transport</keyword>
<comment type="similarity">
    <text evidence="8">Belongs to the NqrDE/RnfAE family.</text>
</comment>
<dbReference type="InterPro" id="IPR003667">
    <property type="entry name" value="NqrDE/RnfAE"/>
</dbReference>
<dbReference type="PANTHER" id="PTHR30586:SF0">
    <property type="entry name" value="ION-TRANSLOCATING OXIDOREDUCTASE COMPLEX SUBUNIT E"/>
    <property type="match status" value="1"/>
</dbReference>
<dbReference type="PIRSF" id="PIRSF006102">
    <property type="entry name" value="NQR_DE"/>
    <property type="match status" value="1"/>
</dbReference>
<keyword evidence="7 8" id="KW-0472">Membrane</keyword>
<dbReference type="Proteomes" id="UP000318349">
    <property type="component" value="Unassembled WGS sequence"/>
</dbReference>
<sequence>MSAFSKDTWINGLWKQNPGLVQLLGLCPILAVSTTMVNAVSLGIATIVVMALANLSVATLRNFIPYEIRIPVFILIIASLVTVVDLLFNAYLHEMYLVLGIFIPLIVTNCIVLARIEAFAAKNDPLISTFDGIAQGVGLLLVLAVLGTMRELIGAGTLFGGIDLIIEGASAIKVLGADYPGFLIAILPPGAFFALGCLIAAFNWINSRATARKHAAPAKPDLPADAVPES</sequence>
<keyword evidence="8" id="KW-0997">Cell inner membrane</keyword>
<evidence type="ECO:0000256" key="4">
    <source>
        <dbReference type="ARBA" id="ARBA00022967"/>
    </source>
</evidence>
<feature type="transmembrane region" description="Helical" evidence="8">
    <location>
        <begin position="70"/>
        <end position="88"/>
    </location>
</feature>
<name>A0A557SIS3_9RHOO</name>
<evidence type="ECO:0000256" key="8">
    <source>
        <dbReference type="HAMAP-Rule" id="MF_00478"/>
    </source>
</evidence>
<gene>
    <name evidence="8" type="primary">rnfE</name>
    <name evidence="9" type="ORF">FHP89_08380</name>
</gene>
<reference evidence="9 10" key="1">
    <citation type="submission" date="2019-07" db="EMBL/GenBank/DDBJ databases">
        <title>The pathways for chlorine oxyanion respiration interact through the shared metabolite chlorate.</title>
        <authorList>
            <person name="Barnum T.P."/>
            <person name="Cheng Y."/>
            <person name="Hill K.A."/>
            <person name="Lucas L.N."/>
            <person name="Carlson H.K."/>
            <person name="Coates J.D."/>
        </authorList>
    </citation>
    <scope>NUCLEOTIDE SEQUENCE [LARGE SCALE GENOMIC DNA]</scope>
    <source>
        <strain evidence="9 10">SFB-1</strain>
    </source>
</reference>
<keyword evidence="4 8" id="KW-1278">Translocase</keyword>
<evidence type="ECO:0000256" key="6">
    <source>
        <dbReference type="ARBA" id="ARBA00022989"/>
    </source>
</evidence>
<evidence type="ECO:0000256" key="1">
    <source>
        <dbReference type="ARBA" id="ARBA00004127"/>
    </source>
</evidence>
<keyword evidence="3 8" id="KW-0812">Transmembrane</keyword>
<accession>A0A557SIS3</accession>
<evidence type="ECO:0000256" key="3">
    <source>
        <dbReference type="ARBA" id="ARBA00022692"/>
    </source>
</evidence>
<dbReference type="EC" id="7.-.-.-" evidence="8"/>
<feature type="transmembrane region" description="Helical" evidence="8">
    <location>
        <begin position="95"/>
        <end position="114"/>
    </location>
</feature>
<feature type="transmembrane region" description="Helical" evidence="8">
    <location>
        <begin position="126"/>
        <end position="146"/>
    </location>
</feature>
<comment type="function">
    <text evidence="8">Part of a membrane-bound complex that couples electron transfer with translocation of ions across the membrane.</text>
</comment>
<dbReference type="GO" id="GO:0022900">
    <property type="term" value="P:electron transport chain"/>
    <property type="evidence" value="ECO:0007669"/>
    <property type="project" value="UniProtKB-UniRule"/>
</dbReference>
<keyword evidence="2 8" id="KW-0813">Transport</keyword>
<evidence type="ECO:0000256" key="7">
    <source>
        <dbReference type="ARBA" id="ARBA00023136"/>
    </source>
</evidence>
<keyword evidence="6 8" id="KW-1133">Transmembrane helix</keyword>
<evidence type="ECO:0000313" key="9">
    <source>
        <dbReference type="EMBL" id="TVO77327.1"/>
    </source>
</evidence>
<feature type="transmembrane region" description="Helical" evidence="8">
    <location>
        <begin position="182"/>
        <end position="205"/>
    </location>
</feature>
<evidence type="ECO:0000313" key="10">
    <source>
        <dbReference type="Proteomes" id="UP000318349"/>
    </source>
</evidence>
<evidence type="ECO:0000256" key="2">
    <source>
        <dbReference type="ARBA" id="ARBA00022448"/>
    </source>
</evidence>
<dbReference type="NCBIfam" id="NF009070">
    <property type="entry name" value="PRK12405.1"/>
    <property type="match status" value="1"/>
</dbReference>